<gene>
    <name evidence="1" type="ORF">PCANC_23816</name>
</gene>
<protein>
    <submittedName>
        <fullName evidence="1">Uncharacterized protein</fullName>
    </submittedName>
</protein>
<accession>A0A2N5SB64</accession>
<comment type="caution">
    <text evidence="1">The sequence shown here is derived from an EMBL/GenBank/DDBJ whole genome shotgun (WGS) entry which is preliminary data.</text>
</comment>
<dbReference type="Proteomes" id="UP000235388">
    <property type="component" value="Unassembled WGS sequence"/>
</dbReference>
<name>A0A2N5SB64_9BASI</name>
<organism evidence="1 2">
    <name type="scientific">Puccinia coronata f. sp. avenae</name>
    <dbReference type="NCBI Taxonomy" id="200324"/>
    <lineage>
        <taxon>Eukaryota</taxon>
        <taxon>Fungi</taxon>
        <taxon>Dikarya</taxon>
        <taxon>Basidiomycota</taxon>
        <taxon>Pucciniomycotina</taxon>
        <taxon>Pucciniomycetes</taxon>
        <taxon>Pucciniales</taxon>
        <taxon>Pucciniaceae</taxon>
        <taxon>Puccinia</taxon>
    </lineage>
</organism>
<proteinExistence type="predicted"/>
<sequence length="155" mass="17633">MVVFLNHVVPPSLSKAGPDIPELEELSAVNLPLIRSMYNSLKCEEGCEVVYQPCDKVLETNLLERITRMAHWKDVLDRNPINHPQHQHTVPKCKDMLCKGVNKLQKDFIATNGNMGRLKTHLLWEPVPGKKYRIQVSSYPSNVNQGNDSEEEDSD</sequence>
<evidence type="ECO:0000313" key="2">
    <source>
        <dbReference type="Proteomes" id="UP000235388"/>
    </source>
</evidence>
<dbReference type="AlphaFoldDB" id="A0A2N5SB64"/>
<dbReference type="EMBL" id="PGCJ01001057">
    <property type="protein sequence ID" value="PLW10503.1"/>
    <property type="molecule type" value="Genomic_DNA"/>
</dbReference>
<keyword evidence="2" id="KW-1185">Reference proteome</keyword>
<evidence type="ECO:0000313" key="1">
    <source>
        <dbReference type="EMBL" id="PLW10503.1"/>
    </source>
</evidence>
<reference evidence="1 2" key="1">
    <citation type="submission" date="2017-11" db="EMBL/GenBank/DDBJ databases">
        <title>De novo assembly and phasing of dikaryotic genomes from two isolates of Puccinia coronata f. sp. avenae, the causal agent of oat crown rust.</title>
        <authorList>
            <person name="Miller M.E."/>
            <person name="Zhang Y."/>
            <person name="Omidvar V."/>
            <person name="Sperschneider J."/>
            <person name="Schwessinger B."/>
            <person name="Raley C."/>
            <person name="Palmer J.M."/>
            <person name="Garnica D."/>
            <person name="Upadhyaya N."/>
            <person name="Rathjen J."/>
            <person name="Taylor J.M."/>
            <person name="Park R.F."/>
            <person name="Dodds P.N."/>
            <person name="Hirsch C.D."/>
            <person name="Kianian S.F."/>
            <person name="Figueroa M."/>
        </authorList>
    </citation>
    <scope>NUCLEOTIDE SEQUENCE [LARGE SCALE GENOMIC DNA]</scope>
    <source>
        <strain evidence="1">12NC29</strain>
    </source>
</reference>